<name>A0A9W8ZPV6_9AGAR</name>
<reference evidence="1" key="1">
    <citation type="submission" date="2022-08" db="EMBL/GenBank/DDBJ databases">
        <authorList>
            <consortium name="DOE Joint Genome Institute"/>
            <person name="Min B."/>
            <person name="Riley R."/>
            <person name="Sierra-Patev S."/>
            <person name="Naranjo-Ortiz M."/>
            <person name="Looney B."/>
            <person name="Konkel Z."/>
            <person name="Slot J.C."/>
            <person name="Sakamoto Y."/>
            <person name="Steenwyk J.L."/>
            <person name="Rokas A."/>
            <person name="Carro J."/>
            <person name="Camarero S."/>
            <person name="Ferreira P."/>
            <person name="Molpeceres G."/>
            <person name="Ruiz-Duenas F.J."/>
            <person name="Serrano A."/>
            <person name="Henrissat B."/>
            <person name="Drula E."/>
            <person name="Hughes K.W."/>
            <person name="Mata J.L."/>
            <person name="Ishikawa N.K."/>
            <person name="Vargas-Isla R."/>
            <person name="Ushijima S."/>
            <person name="Smith C.A."/>
            <person name="Ahrendt S."/>
            <person name="Andreopoulos W."/>
            <person name="He G."/>
            <person name="Labutti K."/>
            <person name="Lipzen A."/>
            <person name="Ng V."/>
            <person name="Sandor L."/>
            <person name="Barry K."/>
            <person name="Martinez A.T."/>
            <person name="Xiao Y."/>
            <person name="Gibbons J.G."/>
            <person name="Terashima K."/>
            <person name="Hibbett D.S."/>
            <person name="Grigoriev I.V."/>
        </authorList>
    </citation>
    <scope>NUCLEOTIDE SEQUENCE</scope>
    <source>
        <strain evidence="1">Sp2 HRB7682 ss15</strain>
    </source>
</reference>
<organism evidence="1 2">
    <name type="scientific">Lentinula lateritia</name>
    <dbReference type="NCBI Taxonomy" id="40482"/>
    <lineage>
        <taxon>Eukaryota</taxon>
        <taxon>Fungi</taxon>
        <taxon>Dikarya</taxon>
        <taxon>Basidiomycota</taxon>
        <taxon>Agaricomycotina</taxon>
        <taxon>Agaricomycetes</taxon>
        <taxon>Agaricomycetidae</taxon>
        <taxon>Agaricales</taxon>
        <taxon>Marasmiineae</taxon>
        <taxon>Omphalotaceae</taxon>
        <taxon>Lentinula</taxon>
    </lineage>
</organism>
<evidence type="ECO:0000313" key="2">
    <source>
        <dbReference type="Proteomes" id="UP001150238"/>
    </source>
</evidence>
<reference evidence="1" key="2">
    <citation type="journal article" date="2023" name="Proc. Natl. Acad. Sci. U.S.A.">
        <title>A global phylogenomic analysis of the shiitake genus Lentinula.</title>
        <authorList>
            <person name="Sierra-Patev S."/>
            <person name="Min B."/>
            <person name="Naranjo-Ortiz M."/>
            <person name="Looney B."/>
            <person name="Konkel Z."/>
            <person name="Slot J.C."/>
            <person name="Sakamoto Y."/>
            <person name="Steenwyk J.L."/>
            <person name="Rokas A."/>
            <person name="Carro J."/>
            <person name="Camarero S."/>
            <person name="Ferreira P."/>
            <person name="Molpeceres G."/>
            <person name="Ruiz-Duenas F.J."/>
            <person name="Serrano A."/>
            <person name="Henrissat B."/>
            <person name="Drula E."/>
            <person name="Hughes K.W."/>
            <person name="Mata J.L."/>
            <person name="Ishikawa N.K."/>
            <person name="Vargas-Isla R."/>
            <person name="Ushijima S."/>
            <person name="Smith C.A."/>
            <person name="Donoghue J."/>
            <person name="Ahrendt S."/>
            <person name="Andreopoulos W."/>
            <person name="He G."/>
            <person name="LaButti K."/>
            <person name="Lipzen A."/>
            <person name="Ng V."/>
            <person name="Riley R."/>
            <person name="Sandor L."/>
            <person name="Barry K."/>
            <person name="Martinez A.T."/>
            <person name="Xiao Y."/>
            <person name="Gibbons J.G."/>
            <person name="Terashima K."/>
            <person name="Grigoriev I.V."/>
            <person name="Hibbett D."/>
        </authorList>
    </citation>
    <scope>NUCLEOTIDE SEQUENCE</scope>
    <source>
        <strain evidence="1">Sp2 HRB7682 ss15</strain>
    </source>
</reference>
<protein>
    <submittedName>
        <fullName evidence="1">Uncharacterized protein</fullName>
    </submittedName>
</protein>
<proteinExistence type="predicted"/>
<dbReference type="EMBL" id="JANVFS010000066">
    <property type="protein sequence ID" value="KAJ4463791.1"/>
    <property type="molecule type" value="Genomic_DNA"/>
</dbReference>
<sequence>MSSTFLPRSSVYIIETASSDITTLNLFHPFLSLPRTRSTRSRPAHIDVEPFLGTQESRDLFWQILVRSRKAERLHLIRFGLMDDPLVPKRLSDAISSGPAPTCVPASSATAANAKTASWNPFPPPTANAFTAAGGVEGGVGSFVLGVDGAGGVWEGKNSTLTNALPPPPPMSSKCASTTGSSISAINASGTTTSPPHILTHPVYIVTSAFRAHVQSHSTPITRTSALAVGEEGMRIFGELAGWLMGQKGKRGMIYLVAGLLEHLFERDTIEDMDGVRGGWGWRILPMGRRRRQKRWRGRAAREAGGIPCTSAFSNLTTSAVNPFPFSSPSVFSVFRAFGSTAATPGANNNDEIG</sequence>
<gene>
    <name evidence="1" type="ORF">C8J55DRAFT_567270</name>
</gene>
<accession>A0A9W8ZPV6</accession>
<dbReference type="AlphaFoldDB" id="A0A9W8ZPV6"/>
<dbReference type="Proteomes" id="UP001150238">
    <property type="component" value="Unassembled WGS sequence"/>
</dbReference>
<comment type="caution">
    <text evidence="1">The sequence shown here is derived from an EMBL/GenBank/DDBJ whole genome shotgun (WGS) entry which is preliminary data.</text>
</comment>
<evidence type="ECO:0000313" key="1">
    <source>
        <dbReference type="EMBL" id="KAJ4463791.1"/>
    </source>
</evidence>